<keyword evidence="1" id="KW-0472">Membrane</keyword>
<evidence type="ECO:0000313" key="2">
    <source>
        <dbReference type="EMBL" id="KAF0717622.1"/>
    </source>
</evidence>
<keyword evidence="4" id="KW-1185">Reference proteome</keyword>
<name>A0A485K732_9STRA</name>
<reference evidence="2" key="2">
    <citation type="submission" date="2019-06" db="EMBL/GenBank/DDBJ databases">
        <title>Genomics analysis of Aphanomyces spp. identifies a new class of oomycete effector associated with host adaptation.</title>
        <authorList>
            <person name="Gaulin E."/>
        </authorList>
    </citation>
    <scope>NUCLEOTIDE SEQUENCE</scope>
    <source>
        <strain evidence="2">CBS 578.67</strain>
    </source>
</reference>
<dbReference type="OrthoDB" id="76714at2759"/>
<keyword evidence="1" id="KW-1133">Transmembrane helix</keyword>
<dbReference type="EMBL" id="VJMH01000229">
    <property type="protein sequence ID" value="KAF0717622.1"/>
    <property type="molecule type" value="Genomic_DNA"/>
</dbReference>
<dbReference type="Proteomes" id="UP000332933">
    <property type="component" value="Unassembled WGS sequence"/>
</dbReference>
<keyword evidence="1" id="KW-0812">Transmembrane</keyword>
<evidence type="ECO:0000256" key="1">
    <source>
        <dbReference type="SAM" id="Phobius"/>
    </source>
</evidence>
<protein>
    <submittedName>
        <fullName evidence="3">Aste57867_2185 protein</fullName>
    </submittedName>
</protein>
<reference evidence="3 4" key="1">
    <citation type="submission" date="2019-03" db="EMBL/GenBank/DDBJ databases">
        <authorList>
            <person name="Gaulin E."/>
            <person name="Dumas B."/>
        </authorList>
    </citation>
    <scope>NUCLEOTIDE SEQUENCE [LARGE SCALE GENOMIC DNA]</scope>
    <source>
        <strain evidence="3">CBS 568.67</strain>
    </source>
</reference>
<sequence>MITNIISDQFEMSEDDITADSDYTRNQVATSFATYYCFTLLTSTLVVFYPTQKKILQERREYPKVGSAALIDDFLRLGHGRHVQLVTMFQSTKCCDLPATTIAVLIEA</sequence>
<feature type="transmembrane region" description="Helical" evidence="1">
    <location>
        <begin position="32"/>
        <end position="50"/>
    </location>
</feature>
<dbReference type="AlphaFoldDB" id="A0A485K732"/>
<proteinExistence type="predicted"/>
<gene>
    <name evidence="3" type="primary">Aste57867_2185</name>
    <name evidence="2" type="ORF">As57867_002180</name>
    <name evidence="3" type="ORF">ASTE57867_2185</name>
</gene>
<organism evidence="3 4">
    <name type="scientific">Aphanomyces stellatus</name>
    <dbReference type="NCBI Taxonomy" id="120398"/>
    <lineage>
        <taxon>Eukaryota</taxon>
        <taxon>Sar</taxon>
        <taxon>Stramenopiles</taxon>
        <taxon>Oomycota</taxon>
        <taxon>Saprolegniomycetes</taxon>
        <taxon>Saprolegniales</taxon>
        <taxon>Verrucalvaceae</taxon>
        <taxon>Aphanomyces</taxon>
    </lineage>
</organism>
<evidence type="ECO:0000313" key="3">
    <source>
        <dbReference type="EMBL" id="VFT79388.1"/>
    </source>
</evidence>
<evidence type="ECO:0000313" key="4">
    <source>
        <dbReference type="Proteomes" id="UP000332933"/>
    </source>
</evidence>
<dbReference type="EMBL" id="CAADRA010000229">
    <property type="protein sequence ID" value="VFT79388.1"/>
    <property type="molecule type" value="Genomic_DNA"/>
</dbReference>
<accession>A0A485K732</accession>